<dbReference type="InterPro" id="IPR023351">
    <property type="entry name" value="YppE-like_sf"/>
</dbReference>
<comment type="caution">
    <text evidence="1">The sequence shown here is derived from an EMBL/GenBank/DDBJ whole genome shotgun (WGS) entry which is preliminary data.</text>
</comment>
<keyword evidence="2" id="KW-1185">Reference proteome</keyword>
<gene>
    <name evidence="1" type="ORF">CVD27_14415</name>
</gene>
<reference evidence="1 2" key="1">
    <citation type="submission" date="2017-11" db="EMBL/GenBank/DDBJ databases">
        <title>Comparitive Functional Genomics of Dry Heat Resistant strains isolated from the Viking Spacecraft.</title>
        <authorList>
            <person name="Seuylemezian A."/>
            <person name="Cooper K."/>
            <person name="Vaishampayan P."/>
        </authorList>
    </citation>
    <scope>NUCLEOTIDE SEQUENCE [LARGE SCALE GENOMIC DNA]</scope>
    <source>
        <strain evidence="1 2">V32-6</strain>
    </source>
</reference>
<evidence type="ECO:0000313" key="1">
    <source>
        <dbReference type="EMBL" id="PLS03572.1"/>
    </source>
</evidence>
<dbReference type="EMBL" id="PGVE01000053">
    <property type="protein sequence ID" value="PLS03572.1"/>
    <property type="molecule type" value="Genomic_DNA"/>
</dbReference>
<accession>A0A2N5HDH2</accession>
<name>A0A2N5HDH2_9BACI</name>
<dbReference type="InterPro" id="IPR014913">
    <property type="entry name" value="YppE-like"/>
</dbReference>
<sequence length="139" mass="16703">MSKVASLTCYFFILHFRRDRDMSEEILQLTEKLLQYNELFLKNYQAGRETGITHDFNEVIKPFVDEVKEINDQWNRAIKEWLPKVDTQYLHLKQIDTTSSHIEQLSVQSFFPETSKSRFLNFHRAVEYVLSEVVRELRK</sequence>
<evidence type="ECO:0000313" key="2">
    <source>
        <dbReference type="Proteomes" id="UP000234950"/>
    </source>
</evidence>
<protein>
    <submittedName>
        <fullName evidence="1">DUF1798 domain-containing protein</fullName>
    </submittedName>
</protein>
<dbReference type="AlphaFoldDB" id="A0A2N5HDH2"/>
<dbReference type="Pfam" id="PF08807">
    <property type="entry name" value="DUF1798"/>
    <property type="match status" value="1"/>
</dbReference>
<dbReference type="Gene3D" id="1.20.120.440">
    <property type="entry name" value="YppE-like"/>
    <property type="match status" value="1"/>
</dbReference>
<organism evidence="1 2">
    <name type="scientific">Neobacillus cucumis</name>
    <dbReference type="NCBI Taxonomy" id="1740721"/>
    <lineage>
        <taxon>Bacteria</taxon>
        <taxon>Bacillati</taxon>
        <taxon>Bacillota</taxon>
        <taxon>Bacilli</taxon>
        <taxon>Bacillales</taxon>
        <taxon>Bacillaceae</taxon>
        <taxon>Neobacillus</taxon>
    </lineage>
</organism>
<dbReference type="Proteomes" id="UP000234950">
    <property type="component" value="Unassembled WGS sequence"/>
</dbReference>
<dbReference type="OrthoDB" id="2361079at2"/>
<dbReference type="SUPFAM" id="SSF140415">
    <property type="entry name" value="YppE-like"/>
    <property type="match status" value="1"/>
</dbReference>
<proteinExistence type="predicted"/>